<organism evidence="1 2">
    <name type="scientific">Variovorax paradoxus</name>
    <dbReference type="NCBI Taxonomy" id="34073"/>
    <lineage>
        <taxon>Bacteria</taxon>
        <taxon>Pseudomonadati</taxon>
        <taxon>Pseudomonadota</taxon>
        <taxon>Betaproteobacteria</taxon>
        <taxon>Burkholderiales</taxon>
        <taxon>Comamonadaceae</taxon>
        <taxon>Variovorax</taxon>
    </lineage>
</organism>
<protein>
    <submittedName>
        <fullName evidence="1">Uncharacterized protein</fullName>
    </submittedName>
</protein>
<reference evidence="1 2" key="1">
    <citation type="submission" date="2016-03" db="EMBL/GenBank/DDBJ databases">
        <title>Genome sequence of Variovorax paradoxus KB5.</title>
        <authorList>
            <person name="Jeong H."/>
            <person name="Hong C.E."/>
            <person name="Jo S.H."/>
            <person name="Park J.M."/>
        </authorList>
    </citation>
    <scope>NUCLEOTIDE SEQUENCE [LARGE SCALE GENOMIC DNA]</scope>
    <source>
        <strain evidence="1 2">KB5</strain>
    </source>
</reference>
<dbReference type="EMBL" id="LVHG01000055">
    <property type="protein sequence ID" value="OAK61705.1"/>
    <property type="molecule type" value="Genomic_DNA"/>
</dbReference>
<dbReference type="Proteomes" id="UP000077852">
    <property type="component" value="Unassembled WGS sequence"/>
</dbReference>
<evidence type="ECO:0000313" key="1">
    <source>
        <dbReference type="EMBL" id="OAK61705.1"/>
    </source>
</evidence>
<dbReference type="AlphaFoldDB" id="A0AA91I9Z6"/>
<comment type="caution">
    <text evidence="1">The sequence shown here is derived from an EMBL/GenBank/DDBJ whole genome shotgun (WGS) entry which is preliminary data.</text>
</comment>
<name>A0AA91I9Z6_VARPD</name>
<accession>A0AA91I9Z6</accession>
<evidence type="ECO:0000313" key="2">
    <source>
        <dbReference type="Proteomes" id="UP000077852"/>
    </source>
</evidence>
<sequence>MQDLSERLAPGANPTEAGEAIARGVATFRDNVRNTQQRLYNALDRYIAPDAPTTAGTTLKTLDDLNAGIDGAENLSSWFRNGKLADLRKSLIEDLEAAREKMAPPGARSSMMNYQPQSLDKVPLPYESIKKLRTLAGQELADTNFTSDINRSVWSKVYAALSDDLGGAAKAAGPQAEQAWSRANTFTRLASERMEQIGSIINKDAPEHVFKAATSGLADGGTQIRRLMKSMPLENRREVAAAVLQRLGRAKNSTQDEMGSVFSSETFLTNLAAMSPAARSALFTSSGFPGLQQRINQMGRMASVRREGSTVFANPSGTARLVGLGGWWLELGKAIASGSPLGIAKVMAVPTASKLLAKATTSPTLTRFAADQTQASGAMLPAAVNAVAQAPAVQSNGRAILDGGKPFTNRVKAGFAARSEGAVVMPHPNGGFYLLRPVERSALPQ</sequence>
<proteinExistence type="predicted"/>
<gene>
    <name evidence="1" type="ORF">A3K87_20680</name>
</gene>